<feature type="compositionally biased region" description="Basic and acidic residues" evidence="1">
    <location>
        <begin position="1104"/>
        <end position="1117"/>
    </location>
</feature>
<feature type="compositionally biased region" description="Basic and acidic residues" evidence="1">
    <location>
        <begin position="1388"/>
        <end position="1397"/>
    </location>
</feature>
<feature type="region of interest" description="Disordered" evidence="1">
    <location>
        <begin position="196"/>
        <end position="280"/>
    </location>
</feature>
<dbReference type="EMBL" id="WHWC01000008">
    <property type="protein sequence ID" value="KAG8377762.1"/>
    <property type="molecule type" value="Genomic_DNA"/>
</dbReference>
<dbReference type="SMART" id="SM00444">
    <property type="entry name" value="GYF"/>
    <property type="match status" value="1"/>
</dbReference>
<feature type="compositionally biased region" description="Polar residues" evidence="1">
    <location>
        <begin position="18"/>
        <end position="27"/>
    </location>
</feature>
<feature type="region of interest" description="Disordered" evidence="1">
    <location>
        <begin position="1628"/>
        <end position="1649"/>
    </location>
</feature>
<feature type="compositionally biased region" description="Basic and acidic residues" evidence="1">
    <location>
        <begin position="496"/>
        <end position="509"/>
    </location>
</feature>
<comment type="caution">
    <text evidence="3">The sequence shown here is derived from an EMBL/GenBank/DDBJ whole genome shotgun (WGS) entry which is preliminary data.</text>
</comment>
<feature type="compositionally biased region" description="Basic and acidic residues" evidence="1">
    <location>
        <begin position="1046"/>
        <end position="1062"/>
    </location>
</feature>
<feature type="domain" description="GYF" evidence="2">
    <location>
        <begin position="533"/>
        <end position="584"/>
    </location>
</feature>
<gene>
    <name evidence="3" type="ORF">BUALT_Bualt08G0067100</name>
</gene>
<evidence type="ECO:0000256" key="1">
    <source>
        <dbReference type="SAM" id="MobiDB-lite"/>
    </source>
</evidence>
<dbReference type="PANTHER" id="PTHR47471:SF1">
    <property type="entry name" value="PROTEIN ESSENTIAL FOR POTEXVIRUS ACCUMULATION 1"/>
    <property type="match status" value="1"/>
</dbReference>
<dbReference type="PANTHER" id="PTHR47471">
    <property type="entry name" value="GYF DOMAIN-CONTAINING PROTEIN"/>
    <property type="match status" value="1"/>
</dbReference>
<feature type="compositionally biased region" description="Basic residues" evidence="1">
    <location>
        <begin position="1640"/>
        <end position="1649"/>
    </location>
</feature>
<feature type="compositionally biased region" description="Low complexity" evidence="1">
    <location>
        <begin position="1421"/>
        <end position="1439"/>
    </location>
</feature>
<dbReference type="Pfam" id="PF02213">
    <property type="entry name" value="GYF"/>
    <property type="match status" value="1"/>
</dbReference>
<dbReference type="PROSITE" id="PS50829">
    <property type="entry name" value="GYF"/>
    <property type="match status" value="1"/>
</dbReference>
<dbReference type="SUPFAM" id="SSF55277">
    <property type="entry name" value="GYF domain"/>
    <property type="match status" value="1"/>
</dbReference>
<feature type="region of interest" description="Disordered" evidence="1">
    <location>
        <begin position="1298"/>
        <end position="1348"/>
    </location>
</feature>
<evidence type="ECO:0000259" key="2">
    <source>
        <dbReference type="PROSITE" id="PS50829"/>
    </source>
</evidence>
<sequence>MADNTAFDSRPNKISGDVQGTDNSIPLSPQWLLPKLGENKTGAVTGENNSRPFPGHGNLQDITKLTGTGEDLNDNHKKKDVFRPSVLDMESGRRERWRDEERDTNSSARKDRWREGEREQSDNRRVDRKVDSSGRHYGEARRAPGERWTDSGNRDNHDQRRDSKWSTRWGPDDKEADSVHEKWVDSNKEADMLLDKGSSHLPYHGKDERDGDHYRPWRSNSSYSRGRADPPHQASTPNKQAPIFSHGRGRGESPASTFSLGRGRVGSGGSSITQTPINLQPHESVIEKGESGHGEPYPLKYSRTNLIDIYRTTDMRSIAKCLEGVVHVPSLTQEEPTEPLSFCALTPEELVILKGIDKGEIMNSGAPQISKDGSAGRTTTDFMQSRRSRIVGSKDDLSATLDDSKHEAPGYAKDGLSNYSEALRAETAGQRKNDVSATRESGAPGHSTPLHSGPWRSSSFADRSNSTSHDLRERSTDIQKDPNSSRENSMMHSPNTRKEEPKWGDDPTLRRQSSAVFDREIEPNKISQPSPEDLVLYYKDPQGEIQGPFAGSDIITWFESGYFGIDLQVRLAGAPVNYPFSLLGDVMPHLRAKARPPPGFGTPKPNEIQDVSGRLNPSSFGKLHAVSGEADVLKNDPRYNHGSPTDAENKFLESLMGVSMSTAPLSEGMQGYGINSSGALPPLGSVPNPYWDNARVQHHSQNVDSMSALQGLPNRATSSVNTGVSSWLNIPVQGGLAPLQNNLDIHQTQNIPPQSAFGIQQRLQPQNPSLANLLPQSIDNLSNMLTPEKLLASGISQDPQLVSLLQQQYLLQLQSQAPVASQQLLLLDKLLLLKQQQQKQEEQQQLMRQQQQLLSQVFSEHHLNQRLGEPTFAQLQTGGFEAGNANIDHAHFQQHDLFQMGAQLQAPIMPDENVKAAGLVLPPSDSQDISRNIGSENSMHLRHQIFANNVKQGNWNASPPEEIIKEKGSYGTTDNMDMTQMSEKANKKGLEQTSKYDESVSQQLTVHENEQLLCGNANALADTPARASEEFLEAGEQHIDVSSQVKEVKNPEAREMKKSSEKKSKKQKSSKVSTDSAKGVSKSQQPMPADIEVANSGEALEASVPKKETRKTDKAAADADFLQGQNSSAPLNYADKGVTAEIKGEPGQVAYDSQVKIQTHAGQRAWKPAPGFKPKSLLEIQQEEQRRAQEQMAVSDISTSIGSMSVSTPWAGVVVNADHKAVSETRQDAELNFSKSDSYSNPKNKSQEEELFWDTNISKLGDREMEISESAPEVPLTSIISSQSDSVIADDFIDAKDTKKSRKKSAKAKNAGAKVAPVSSVDVSLGSSPMDKGKPIRQMQQKEVLPAVPSGPSFGDYVFWKEESASPSPVPAWSTDSGKTHKAASLRDILKEQEKKGPSLVKAVQMPTPQKPATNQPARGSGPSWSVSSSPAKAASSLPINSQASSHSKHKVEDDLFWGPLEQPKPEAKQSDFPQLGKGSKSTPVKATLGGSLNRQKSTGGKPAEYSLSSAQSSLKGKKNTSTKDSEAMDFKEWCESECVRLLGSKDTSILEYCLKISKLEAETLLIENLGSVDSNHEFIDKFLNYKDFLPADIVEIAFKTRNDKKPTASGVGNMGFDNLDVAGPDSGSMGGGIDGATKGGKKKGKKGKKVSPAVLGFNVVSNRIMMGEIQTVED</sequence>
<protein>
    <recommendedName>
        <fullName evidence="2">GYF domain-containing protein</fullName>
    </recommendedName>
</protein>
<feature type="compositionally biased region" description="Basic and acidic residues" evidence="1">
    <location>
        <begin position="392"/>
        <end position="408"/>
    </location>
</feature>
<feature type="compositionally biased region" description="Polar residues" evidence="1">
    <location>
        <begin position="376"/>
        <end position="385"/>
    </location>
</feature>
<feature type="compositionally biased region" description="Polar residues" evidence="1">
    <location>
        <begin position="455"/>
        <end position="468"/>
    </location>
</feature>
<dbReference type="Proteomes" id="UP000826271">
    <property type="component" value="Unassembled WGS sequence"/>
</dbReference>
<feature type="compositionally biased region" description="Basic and acidic residues" evidence="1">
    <location>
        <begin position="469"/>
        <end position="484"/>
    </location>
</feature>
<accession>A0AAV6XCQ8</accession>
<reference evidence="3" key="1">
    <citation type="submission" date="2019-10" db="EMBL/GenBank/DDBJ databases">
        <authorList>
            <person name="Zhang R."/>
            <person name="Pan Y."/>
            <person name="Wang J."/>
            <person name="Ma R."/>
            <person name="Yu S."/>
        </authorList>
    </citation>
    <scope>NUCLEOTIDE SEQUENCE</scope>
    <source>
        <strain evidence="3">LA-IB0</strain>
        <tissue evidence="3">Leaf</tissue>
    </source>
</reference>
<feature type="region of interest" description="Disordered" evidence="1">
    <location>
        <begin position="365"/>
        <end position="529"/>
    </location>
</feature>
<evidence type="ECO:0000313" key="4">
    <source>
        <dbReference type="Proteomes" id="UP000826271"/>
    </source>
</evidence>
<feature type="compositionally biased region" description="Basic and acidic residues" evidence="1">
    <location>
        <begin position="196"/>
        <end position="215"/>
    </location>
</feature>
<proteinExistence type="predicted"/>
<feature type="compositionally biased region" description="Polar residues" evidence="1">
    <location>
        <begin position="1407"/>
        <end position="1418"/>
    </location>
</feature>
<feature type="region of interest" description="Disordered" evidence="1">
    <location>
        <begin position="1"/>
        <end position="180"/>
    </location>
</feature>
<keyword evidence="4" id="KW-1185">Reference proteome</keyword>
<feature type="region of interest" description="Disordered" evidence="1">
    <location>
        <begin position="1365"/>
        <end position="1527"/>
    </location>
</feature>
<dbReference type="InterPro" id="IPR035445">
    <property type="entry name" value="GYF-like_dom_sf"/>
</dbReference>
<dbReference type="CDD" id="cd00072">
    <property type="entry name" value="GYF"/>
    <property type="match status" value="1"/>
</dbReference>
<evidence type="ECO:0000313" key="3">
    <source>
        <dbReference type="EMBL" id="KAG8377762.1"/>
    </source>
</evidence>
<dbReference type="Gene3D" id="3.30.1490.40">
    <property type="match status" value="1"/>
</dbReference>
<organism evidence="3 4">
    <name type="scientific">Buddleja alternifolia</name>
    <dbReference type="NCBI Taxonomy" id="168488"/>
    <lineage>
        <taxon>Eukaryota</taxon>
        <taxon>Viridiplantae</taxon>
        <taxon>Streptophyta</taxon>
        <taxon>Embryophyta</taxon>
        <taxon>Tracheophyta</taxon>
        <taxon>Spermatophyta</taxon>
        <taxon>Magnoliopsida</taxon>
        <taxon>eudicotyledons</taxon>
        <taxon>Gunneridae</taxon>
        <taxon>Pentapetalae</taxon>
        <taxon>asterids</taxon>
        <taxon>lamiids</taxon>
        <taxon>Lamiales</taxon>
        <taxon>Scrophulariaceae</taxon>
        <taxon>Buddlejeae</taxon>
        <taxon>Buddleja</taxon>
    </lineage>
</organism>
<feature type="region of interest" description="Disordered" evidence="1">
    <location>
        <begin position="1225"/>
        <end position="1250"/>
    </location>
</feature>
<feature type="compositionally biased region" description="Polar residues" evidence="1">
    <location>
        <begin position="1480"/>
        <end position="1499"/>
    </location>
</feature>
<feature type="region of interest" description="Disordered" evidence="1">
    <location>
        <begin position="1036"/>
        <end position="1132"/>
    </location>
</feature>
<name>A0AAV6XCQ8_9LAMI</name>
<feature type="compositionally biased region" description="Polar residues" evidence="1">
    <location>
        <begin position="485"/>
        <end position="494"/>
    </location>
</feature>
<feature type="compositionally biased region" description="Basic and acidic residues" evidence="1">
    <location>
        <begin position="90"/>
        <end position="180"/>
    </location>
</feature>
<dbReference type="InterPro" id="IPR003169">
    <property type="entry name" value="GYF"/>
</dbReference>
<feature type="compositionally biased region" description="Polar residues" evidence="1">
    <location>
        <begin position="1233"/>
        <end position="1244"/>
    </location>
</feature>
<feature type="compositionally biased region" description="Gly residues" evidence="1">
    <location>
        <begin position="1629"/>
        <end position="1639"/>
    </location>
</feature>